<evidence type="ECO:0000259" key="6">
    <source>
        <dbReference type="PROSITE" id="PS50975"/>
    </source>
</evidence>
<dbReference type="GO" id="GO:0046872">
    <property type="term" value="F:metal ion binding"/>
    <property type="evidence" value="ECO:0007669"/>
    <property type="project" value="InterPro"/>
</dbReference>
<evidence type="ECO:0000256" key="1">
    <source>
        <dbReference type="ARBA" id="ARBA00022741"/>
    </source>
</evidence>
<dbReference type="InterPro" id="IPR011761">
    <property type="entry name" value="ATP-grasp"/>
</dbReference>
<keyword evidence="3 4" id="KW-0067">ATP-binding</keyword>
<comment type="function">
    <text evidence="4">Catalyzes the ATP-dependent conversion of 5-aminoimidazole ribonucleotide (AIR) and HCO(3)(-) to N5-carboxyaminoimidazole ribonucleotide (N5-CAIR).</text>
</comment>
<dbReference type="GO" id="GO:0006189">
    <property type="term" value="P:'de novo' IMP biosynthetic process"/>
    <property type="evidence" value="ECO:0007669"/>
    <property type="project" value="UniProtKB-UniRule"/>
</dbReference>
<feature type="binding site" evidence="4">
    <location>
        <position position="153"/>
    </location>
    <ligand>
        <name>ATP</name>
        <dbReference type="ChEBI" id="CHEBI:30616"/>
    </ligand>
</feature>
<dbReference type="PANTHER" id="PTHR11609:SF5">
    <property type="entry name" value="PHOSPHORIBOSYLAMINOIMIDAZOLE CARBOXYLASE"/>
    <property type="match status" value="1"/>
</dbReference>
<dbReference type="SUPFAM" id="SSF51246">
    <property type="entry name" value="Rudiment single hybrid motif"/>
    <property type="match status" value="1"/>
</dbReference>
<dbReference type="EMBL" id="CP000853">
    <property type="protein sequence ID" value="ABW18098.1"/>
    <property type="molecule type" value="Genomic_DNA"/>
</dbReference>
<dbReference type="NCBIfam" id="TIGR01161">
    <property type="entry name" value="purK"/>
    <property type="match status" value="1"/>
</dbReference>
<dbReference type="Gene3D" id="3.40.50.20">
    <property type="match status" value="1"/>
</dbReference>
<dbReference type="SUPFAM" id="SSF56059">
    <property type="entry name" value="Glutathione synthetase ATP-binding domain-like"/>
    <property type="match status" value="1"/>
</dbReference>
<dbReference type="Gene3D" id="3.30.1490.20">
    <property type="entry name" value="ATP-grasp fold, A domain"/>
    <property type="match status" value="1"/>
</dbReference>
<sequence>MALDKKIKNSPNTVKIGIIGGGQLGKMIILEGKKLGIQFIVLDPDENCPAASIADEQILGGYYDSEKIEKLAACCHVLTYEVEHIHADILMALVEKGHSIQPAPTTLKMIQNKYRQKTFLLEKGIATTEFEKITTVVDIENYIRREGLPAILKSCYGGYDGKGNKVIRTVDEIEKAYQLLGGSTNELMIEKYITFTHEISVIAARGAYGEIRLFPIGENIHEENILRTTIVPARVEASVLQKAEKLALEVMEELEGTGVFCIEMFVDPEGNVLVNEIAPRVHNSGHYTMEGCNISQFQQHLMAILEYPLATPYLIKPSLMMNLLGEEKEGRAMIEGLTEVLQYDDTYVHFYGKEYTKPLRKMGHVTLLGHNPEALMDKAEKVKKVLKITGY</sequence>
<dbReference type="Gene3D" id="3.30.470.20">
    <property type="entry name" value="ATP-grasp fold, B domain"/>
    <property type="match status" value="1"/>
</dbReference>
<dbReference type="RefSeq" id="WP_012158412.1">
    <property type="nucleotide sequence ID" value="NC_009922.1"/>
</dbReference>
<dbReference type="HOGENOM" id="CLU_011534_0_2_9"/>
<dbReference type="Pfam" id="PF02222">
    <property type="entry name" value="ATP-grasp"/>
    <property type="match status" value="1"/>
</dbReference>
<reference evidence="8" key="1">
    <citation type="submission" date="2007-10" db="EMBL/GenBank/DDBJ databases">
        <title>Complete genome of Alkaliphilus oremlandii OhILAs.</title>
        <authorList>
            <person name="Copeland A."/>
            <person name="Lucas S."/>
            <person name="Lapidus A."/>
            <person name="Barry K."/>
            <person name="Detter J.C."/>
            <person name="Glavina del Rio T."/>
            <person name="Hammon N."/>
            <person name="Israni S."/>
            <person name="Dalin E."/>
            <person name="Tice H."/>
            <person name="Pitluck S."/>
            <person name="Chain P."/>
            <person name="Malfatti S."/>
            <person name="Shin M."/>
            <person name="Vergez L."/>
            <person name="Schmutz J."/>
            <person name="Larimer F."/>
            <person name="Land M."/>
            <person name="Hauser L."/>
            <person name="Kyrpides N."/>
            <person name="Mikhailova N."/>
            <person name="Stolz J.F."/>
            <person name="Dawson A."/>
            <person name="Fisher E."/>
            <person name="Crable B."/>
            <person name="Perera E."/>
            <person name="Lisak J."/>
            <person name="Ranganathan M."/>
            <person name="Basu P."/>
            <person name="Richardson P."/>
        </authorList>
    </citation>
    <scope>NUCLEOTIDE SEQUENCE [LARGE SCALE GENOMIC DNA]</scope>
    <source>
        <strain evidence="8">OhILAs</strain>
    </source>
</reference>
<dbReference type="UniPathway" id="UPA00074">
    <property type="reaction ID" value="UER00942"/>
</dbReference>
<dbReference type="AlphaFoldDB" id="A8MLI4"/>
<dbReference type="InterPro" id="IPR003135">
    <property type="entry name" value="ATP-grasp_carboxylate-amine"/>
</dbReference>
<comment type="similarity">
    <text evidence="4 5">Belongs to the PurK/PurT family.</text>
</comment>
<dbReference type="STRING" id="350688.Clos_0536"/>
<comment type="catalytic activity">
    <reaction evidence="4 5">
        <text>5-amino-1-(5-phospho-beta-D-ribosyl)imidazole + hydrogencarbonate + ATP = 5-carboxyamino-1-(5-phospho-D-ribosyl)imidazole + ADP + phosphate + 2 H(+)</text>
        <dbReference type="Rhea" id="RHEA:19317"/>
        <dbReference type="ChEBI" id="CHEBI:15378"/>
        <dbReference type="ChEBI" id="CHEBI:17544"/>
        <dbReference type="ChEBI" id="CHEBI:30616"/>
        <dbReference type="ChEBI" id="CHEBI:43474"/>
        <dbReference type="ChEBI" id="CHEBI:58730"/>
        <dbReference type="ChEBI" id="CHEBI:137981"/>
        <dbReference type="ChEBI" id="CHEBI:456216"/>
        <dbReference type="EC" id="6.3.4.18"/>
    </reaction>
</comment>
<feature type="binding site" evidence="4">
    <location>
        <position position="113"/>
    </location>
    <ligand>
        <name>ATP</name>
        <dbReference type="ChEBI" id="CHEBI:30616"/>
    </ligand>
</feature>
<dbReference type="InterPro" id="IPR011054">
    <property type="entry name" value="Rudment_hybrid_motif"/>
</dbReference>
<dbReference type="NCBIfam" id="NF004679">
    <property type="entry name" value="PRK06019.1-5"/>
    <property type="match status" value="1"/>
</dbReference>
<proteinExistence type="inferred from homology"/>
<evidence type="ECO:0000313" key="7">
    <source>
        <dbReference type="EMBL" id="ABW18098.1"/>
    </source>
</evidence>
<organism evidence="7 8">
    <name type="scientific">Alkaliphilus oremlandii (strain OhILAs)</name>
    <name type="common">Clostridium oremlandii (strain OhILAs)</name>
    <dbReference type="NCBI Taxonomy" id="350688"/>
    <lineage>
        <taxon>Bacteria</taxon>
        <taxon>Bacillati</taxon>
        <taxon>Bacillota</taxon>
        <taxon>Clostridia</taxon>
        <taxon>Peptostreptococcales</taxon>
        <taxon>Natronincolaceae</taxon>
        <taxon>Alkaliphilus</taxon>
    </lineage>
</organism>
<comment type="caution">
    <text evidence="4">Lacks conserved residue(s) required for the propagation of feature annotation.</text>
</comment>
<dbReference type="Pfam" id="PF17769">
    <property type="entry name" value="PurK_C"/>
    <property type="match status" value="1"/>
</dbReference>
<dbReference type="PROSITE" id="PS50975">
    <property type="entry name" value="ATP_GRASP"/>
    <property type="match status" value="1"/>
</dbReference>
<comment type="pathway">
    <text evidence="4 5">Purine metabolism; IMP biosynthesis via de novo pathway; 5-amino-1-(5-phospho-D-ribosyl)imidazole-4-carboxylate from 5-amino-1-(5-phospho-D-ribosyl)imidazole (N5-CAIR route): step 1/2.</text>
</comment>
<comment type="subunit">
    <text evidence="4 5">Homodimer.</text>
</comment>
<dbReference type="Pfam" id="PF22660">
    <property type="entry name" value="RS_preATP-grasp-like"/>
    <property type="match status" value="1"/>
</dbReference>
<dbReference type="Proteomes" id="UP000000269">
    <property type="component" value="Chromosome"/>
</dbReference>
<dbReference type="InterPro" id="IPR013815">
    <property type="entry name" value="ATP_grasp_subdomain_1"/>
</dbReference>
<dbReference type="SUPFAM" id="SSF52440">
    <property type="entry name" value="PreATP-grasp domain"/>
    <property type="match status" value="1"/>
</dbReference>
<dbReference type="PANTHER" id="PTHR11609">
    <property type="entry name" value="PURINE BIOSYNTHESIS PROTEIN 6/7, PUR6/7"/>
    <property type="match status" value="1"/>
</dbReference>
<keyword evidence="1 4" id="KW-0547">Nucleotide-binding</keyword>
<dbReference type="GO" id="GO:0034028">
    <property type="term" value="F:5-(carboxyamino)imidazole ribonucleotide synthase activity"/>
    <property type="evidence" value="ECO:0007669"/>
    <property type="project" value="UniProtKB-UniRule"/>
</dbReference>
<dbReference type="InterPro" id="IPR016185">
    <property type="entry name" value="PreATP-grasp_dom_sf"/>
</dbReference>
<evidence type="ECO:0000256" key="3">
    <source>
        <dbReference type="ARBA" id="ARBA00022840"/>
    </source>
</evidence>
<keyword evidence="7" id="KW-0456">Lyase</keyword>
<protein>
    <recommendedName>
        <fullName evidence="4 5">N5-carboxyaminoimidazole ribonucleotide synthase</fullName>
        <shortName evidence="4 5">N5-CAIR synthase</shortName>
        <ecNumber evidence="4 5">6.3.4.18</ecNumber>
    </recommendedName>
    <alternativeName>
        <fullName evidence="4 5">5-(carboxyamino)imidazole ribonucleotide synthetase</fullName>
    </alternativeName>
</protein>
<evidence type="ECO:0000256" key="5">
    <source>
        <dbReference type="RuleBase" id="RU361200"/>
    </source>
</evidence>
<dbReference type="KEGG" id="aoe:Clos_0536"/>
<dbReference type="eggNOG" id="COG0026">
    <property type="taxonomic scope" value="Bacteria"/>
</dbReference>
<feature type="binding site" evidence="4">
    <location>
        <position position="221"/>
    </location>
    <ligand>
        <name>ATP</name>
        <dbReference type="ChEBI" id="CHEBI:30616"/>
    </ligand>
</feature>
<dbReference type="OrthoDB" id="9804625at2"/>
<feature type="binding site" evidence="4">
    <location>
        <position position="198"/>
    </location>
    <ligand>
        <name>ATP</name>
        <dbReference type="ChEBI" id="CHEBI:30616"/>
    </ligand>
</feature>
<dbReference type="GO" id="GO:0004638">
    <property type="term" value="F:phosphoribosylaminoimidazole carboxylase activity"/>
    <property type="evidence" value="ECO:0007669"/>
    <property type="project" value="InterPro"/>
</dbReference>
<dbReference type="GO" id="GO:0005524">
    <property type="term" value="F:ATP binding"/>
    <property type="evidence" value="ECO:0007669"/>
    <property type="project" value="UniProtKB-UniRule"/>
</dbReference>
<dbReference type="InterPro" id="IPR040686">
    <property type="entry name" value="PurK_C"/>
</dbReference>
<feature type="binding site" evidence="4">
    <location>
        <begin position="190"/>
        <end position="193"/>
    </location>
    <ligand>
        <name>ATP</name>
        <dbReference type="ChEBI" id="CHEBI:30616"/>
    </ligand>
</feature>
<dbReference type="NCBIfam" id="NF004675">
    <property type="entry name" value="PRK06019.1-1"/>
    <property type="match status" value="1"/>
</dbReference>
<accession>A8MLI4</accession>
<evidence type="ECO:0000256" key="4">
    <source>
        <dbReference type="HAMAP-Rule" id="MF_01928"/>
    </source>
</evidence>
<dbReference type="EC" id="6.3.4.18" evidence="4 5"/>
<evidence type="ECO:0000313" key="8">
    <source>
        <dbReference type="Proteomes" id="UP000000269"/>
    </source>
</evidence>
<name>A8MLI4_ALKOO</name>
<evidence type="ECO:0000256" key="2">
    <source>
        <dbReference type="ARBA" id="ARBA00022755"/>
    </source>
</evidence>
<feature type="binding site" evidence="4">
    <location>
        <begin position="275"/>
        <end position="276"/>
    </location>
    <ligand>
        <name>ATP</name>
        <dbReference type="ChEBI" id="CHEBI:30616"/>
    </ligand>
</feature>
<keyword evidence="2 4" id="KW-0658">Purine biosynthesis</keyword>
<feature type="domain" description="ATP-grasp" evidence="6">
    <location>
        <begin position="117"/>
        <end position="305"/>
    </location>
</feature>
<gene>
    <name evidence="4 5" type="primary">purK</name>
    <name evidence="7" type="ordered locus">Clos_0536</name>
</gene>
<dbReference type="InterPro" id="IPR054350">
    <property type="entry name" value="PurT/PurK_preATP-grasp"/>
</dbReference>
<dbReference type="InterPro" id="IPR005875">
    <property type="entry name" value="PurK"/>
</dbReference>
<comment type="function">
    <text evidence="5">Catalyzes the ATP-dependent conversion of 5-aminoimidazole ribonucleotide (AIR) and HCO(3)- to N5-carboxyaminoimidazole ribonucleotide (N5-CAIR).</text>
</comment>
<keyword evidence="8" id="KW-1185">Reference proteome</keyword>
<dbReference type="HAMAP" id="MF_01928">
    <property type="entry name" value="PurK"/>
    <property type="match status" value="1"/>
</dbReference>
<keyword evidence="4 5" id="KW-0436">Ligase</keyword>